<proteinExistence type="predicted"/>
<gene>
    <name evidence="3" type="ORF">A3C07_03275</name>
</gene>
<organism evidence="3 4">
    <name type="scientific">Candidatus Sungbacteria bacterium RIFCSPHIGHO2_02_FULL_47_11</name>
    <dbReference type="NCBI Taxonomy" id="1802270"/>
    <lineage>
        <taxon>Bacteria</taxon>
        <taxon>Candidatus Sungiibacteriota</taxon>
    </lineage>
</organism>
<reference evidence="3 4" key="1">
    <citation type="journal article" date="2016" name="Nat. Commun.">
        <title>Thousands of microbial genomes shed light on interconnected biogeochemical processes in an aquifer system.</title>
        <authorList>
            <person name="Anantharaman K."/>
            <person name="Brown C.T."/>
            <person name="Hug L.A."/>
            <person name="Sharon I."/>
            <person name="Castelle C.J."/>
            <person name="Probst A.J."/>
            <person name="Thomas B.C."/>
            <person name="Singh A."/>
            <person name="Wilkins M.J."/>
            <person name="Karaoz U."/>
            <person name="Brodie E.L."/>
            <person name="Williams K.H."/>
            <person name="Hubbard S.S."/>
            <person name="Banfield J.F."/>
        </authorList>
    </citation>
    <scope>NUCLEOTIDE SEQUENCE [LARGE SCALE GENOMIC DNA]</scope>
</reference>
<dbReference type="STRING" id="1802270.A3C07_03275"/>
<evidence type="ECO:0000259" key="2">
    <source>
        <dbReference type="Pfam" id="PF13473"/>
    </source>
</evidence>
<evidence type="ECO:0000313" key="3">
    <source>
        <dbReference type="EMBL" id="OGZ99365.1"/>
    </source>
</evidence>
<dbReference type="InterPro" id="IPR008972">
    <property type="entry name" value="Cupredoxin"/>
</dbReference>
<dbReference type="AlphaFoldDB" id="A0A1G2KJ04"/>
<feature type="domain" description="EfeO-type cupredoxin-like" evidence="2">
    <location>
        <begin position="62"/>
        <end position="139"/>
    </location>
</feature>
<accession>A0A1G2KJ04</accession>
<dbReference type="InterPro" id="IPR028096">
    <property type="entry name" value="EfeO_Cupredoxin"/>
</dbReference>
<sequence>MSQSFNFLSMSVRRVIFRPRPISNGMNKYFILIILGIVIIGGGVLYRAFLLPEESKPVVTGAVREITIIAKKNEWGFVPEIIEAERGDKIVATIINEDEYDHGIAIDAFGISQRMPAHSTIKIEFVVTQEGDFPFYCSVPCGEGEVDGVKRTHFDMIGKMHVRSIVSSTQ</sequence>
<evidence type="ECO:0000313" key="4">
    <source>
        <dbReference type="Proteomes" id="UP000179023"/>
    </source>
</evidence>
<keyword evidence="1" id="KW-0472">Membrane</keyword>
<keyword evidence="1" id="KW-1133">Transmembrane helix</keyword>
<dbReference type="EMBL" id="MHQI01000041">
    <property type="protein sequence ID" value="OGZ99365.1"/>
    <property type="molecule type" value="Genomic_DNA"/>
</dbReference>
<evidence type="ECO:0000256" key="1">
    <source>
        <dbReference type="SAM" id="Phobius"/>
    </source>
</evidence>
<dbReference type="Gene3D" id="2.60.40.420">
    <property type="entry name" value="Cupredoxins - blue copper proteins"/>
    <property type="match status" value="1"/>
</dbReference>
<comment type="caution">
    <text evidence="3">The sequence shown here is derived from an EMBL/GenBank/DDBJ whole genome shotgun (WGS) entry which is preliminary data.</text>
</comment>
<dbReference type="SUPFAM" id="SSF49503">
    <property type="entry name" value="Cupredoxins"/>
    <property type="match status" value="1"/>
</dbReference>
<feature type="transmembrane region" description="Helical" evidence="1">
    <location>
        <begin position="29"/>
        <end position="49"/>
    </location>
</feature>
<protein>
    <recommendedName>
        <fullName evidence="2">EfeO-type cupredoxin-like domain-containing protein</fullName>
    </recommendedName>
</protein>
<keyword evidence="1" id="KW-0812">Transmembrane</keyword>
<name>A0A1G2KJ04_9BACT</name>
<dbReference type="Pfam" id="PF13473">
    <property type="entry name" value="Cupredoxin_1"/>
    <property type="match status" value="1"/>
</dbReference>
<dbReference type="Proteomes" id="UP000179023">
    <property type="component" value="Unassembled WGS sequence"/>
</dbReference>